<dbReference type="GO" id="GO:0005524">
    <property type="term" value="F:ATP binding"/>
    <property type="evidence" value="ECO:0007669"/>
    <property type="project" value="UniProtKB-KW"/>
</dbReference>
<evidence type="ECO:0000256" key="1">
    <source>
        <dbReference type="ARBA" id="ARBA00022705"/>
    </source>
</evidence>
<dbReference type="CDD" id="cd00009">
    <property type="entry name" value="AAA"/>
    <property type="match status" value="1"/>
</dbReference>
<evidence type="ECO:0000313" key="4">
    <source>
        <dbReference type="EMBL" id="QHT17269.1"/>
    </source>
</evidence>
<evidence type="ECO:0000256" key="2">
    <source>
        <dbReference type="ARBA" id="ARBA00022741"/>
    </source>
</evidence>
<dbReference type="GO" id="GO:0003689">
    <property type="term" value="F:DNA clamp loader activity"/>
    <property type="evidence" value="ECO:0007669"/>
    <property type="project" value="TreeGrafter"/>
</dbReference>
<evidence type="ECO:0008006" key="5">
    <source>
        <dbReference type="Google" id="ProtNLM"/>
    </source>
</evidence>
<dbReference type="GO" id="GO:0006281">
    <property type="term" value="P:DNA repair"/>
    <property type="evidence" value="ECO:0007669"/>
    <property type="project" value="TreeGrafter"/>
</dbReference>
<sequence>MILLYILQNPGSRYSMENSFEHANDLPIHQKIYQKLDYYLCSNKIPHIIFHGSSGSGKRTIVDKFLNKIYQNDKTKLKSNVMFVNCAHGKGIKFIREELKFFAKTNIQSNNGMIFKTIVLLNADFLTIDAQSALRRCIELFSFNTRFFIIVENKQKLLNPILSRFCEIYVPEYIPANTIENKITNLHQYSISKNYSFDNENIHTWVELKMTDIDNRKKEITHADFTKLANEFYEKGASCLDLIHWIENTPLIEPLNKSVICMCFDKIKSEFRCEKLLLLYIFDFIYLRSNNDLKNISKI</sequence>
<keyword evidence="1" id="KW-0235">DNA replication</keyword>
<reference evidence="4" key="1">
    <citation type="journal article" date="2020" name="Nature">
        <title>Giant virus diversity and host interactions through global metagenomics.</title>
        <authorList>
            <person name="Schulz F."/>
            <person name="Roux S."/>
            <person name="Paez-Espino D."/>
            <person name="Jungbluth S."/>
            <person name="Walsh D.A."/>
            <person name="Denef V.J."/>
            <person name="McMahon K.D."/>
            <person name="Konstantinidis K.T."/>
            <person name="Eloe-Fadrosh E.A."/>
            <person name="Kyrpides N.C."/>
            <person name="Woyke T."/>
        </authorList>
    </citation>
    <scope>NUCLEOTIDE SEQUENCE</scope>
    <source>
        <strain evidence="4">GVMAG-M-3300023174-24</strain>
    </source>
</reference>
<name>A0A6C0DN24_9ZZZZ</name>
<dbReference type="EMBL" id="MN739632">
    <property type="protein sequence ID" value="QHT17269.1"/>
    <property type="molecule type" value="Genomic_DNA"/>
</dbReference>
<dbReference type="Gene3D" id="3.40.50.300">
    <property type="entry name" value="P-loop containing nucleotide triphosphate hydrolases"/>
    <property type="match status" value="1"/>
</dbReference>
<organism evidence="4">
    <name type="scientific">viral metagenome</name>
    <dbReference type="NCBI Taxonomy" id="1070528"/>
    <lineage>
        <taxon>unclassified sequences</taxon>
        <taxon>metagenomes</taxon>
        <taxon>organismal metagenomes</taxon>
    </lineage>
</organism>
<dbReference type="AlphaFoldDB" id="A0A6C0DN24"/>
<protein>
    <recommendedName>
        <fullName evidence="5">AAA+ ATPase domain-containing protein</fullName>
    </recommendedName>
</protein>
<evidence type="ECO:0000256" key="3">
    <source>
        <dbReference type="ARBA" id="ARBA00022840"/>
    </source>
</evidence>
<keyword evidence="2" id="KW-0547">Nucleotide-binding</keyword>
<accession>A0A6C0DN24</accession>
<dbReference type="SUPFAM" id="SSF52540">
    <property type="entry name" value="P-loop containing nucleoside triphosphate hydrolases"/>
    <property type="match status" value="1"/>
</dbReference>
<dbReference type="PANTHER" id="PTHR11669:SF20">
    <property type="entry name" value="REPLICATION FACTOR C SUBUNIT 4"/>
    <property type="match status" value="1"/>
</dbReference>
<dbReference type="InterPro" id="IPR027417">
    <property type="entry name" value="P-loop_NTPase"/>
</dbReference>
<dbReference type="GO" id="GO:0006261">
    <property type="term" value="P:DNA-templated DNA replication"/>
    <property type="evidence" value="ECO:0007669"/>
    <property type="project" value="TreeGrafter"/>
</dbReference>
<dbReference type="GO" id="GO:0005663">
    <property type="term" value="C:DNA replication factor C complex"/>
    <property type="evidence" value="ECO:0007669"/>
    <property type="project" value="TreeGrafter"/>
</dbReference>
<dbReference type="PANTHER" id="PTHR11669">
    <property type="entry name" value="REPLICATION FACTOR C / DNA POLYMERASE III GAMMA-TAU SUBUNIT"/>
    <property type="match status" value="1"/>
</dbReference>
<proteinExistence type="predicted"/>
<keyword evidence="3" id="KW-0067">ATP-binding</keyword>
<dbReference type="InterPro" id="IPR050238">
    <property type="entry name" value="DNA_Rep/Repair_Clamp_Loader"/>
</dbReference>